<dbReference type="PROSITE" id="PS50222">
    <property type="entry name" value="EF_HAND_2"/>
    <property type="match status" value="1"/>
</dbReference>
<dbReference type="InterPro" id="IPR018247">
    <property type="entry name" value="EF_Hand_1_Ca_BS"/>
</dbReference>
<dbReference type="PANTHER" id="PTHR38019">
    <property type="entry name" value="KDA ANTIGEN P200, PUTATIVE-RELATED"/>
    <property type="match status" value="1"/>
</dbReference>
<sequence>MERPSSAASFFAHSPTKPRLPNLTPRSSEACRRHGVDPIELVALPLGAFREPGQSLHVARVKHDAFEAIRIATLQKVNAERLRLVEIEESGGQLRDDTLFRYAPRVERHVPKSSAELASAAQAERLASAAVQRDRAQLAAIQARAQQEIETVILHELHTQRAQDERDARNRADAARADALKAEAEERRAEYVAAQARLARDRAEREAAEQSQLREVQAKKLAADQKRAAIEARREAEYRDANRRKEIQIRAKAEVRKARHGEALRAHEAAVAEKKRRDDEAERARQQRLAEQKARTAAQNAARREKMLERVRAAASAHEHSQAQLARQLLEREAEAEERRLRWEAAKAEYLAMVAARSAEKQAKANGLLRELERSNDKYADAVLEKQAAAEGNRKSFHAQLRESLDRRAASRSMALFERHLTVDRSARRDEYARACLGEKLAQTDERISSIRNYREQSLRERRALANRTAQQKEELAERVERMRLTKVFELPPEMRANIRSPELRTLFDMCDRDGTGKIALADVQEAVKSLSQQGRITRDGHIIPTDDAAEWAAIRRGSFGSASAVERGGCAHADALARSDSDPRRVRAASHEH</sequence>
<dbReference type="EMBL" id="JAGTXO010000039">
    <property type="protein sequence ID" value="KAG8459645.1"/>
    <property type="molecule type" value="Genomic_DNA"/>
</dbReference>
<organism evidence="4 5">
    <name type="scientific">Diacronema lutheri</name>
    <name type="common">Unicellular marine alga</name>
    <name type="synonym">Monochrysis lutheri</name>
    <dbReference type="NCBI Taxonomy" id="2081491"/>
    <lineage>
        <taxon>Eukaryota</taxon>
        <taxon>Haptista</taxon>
        <taxon>Haptophyta</taxon>
        <taxon>Pavlovophyceae</taxon>
        <taxon>Pavlovales</taxon>
        <taxon>Pavlovaceae</taxon>
        <taxon>Diacronema</taxon>
    </lineage>
</organism>
<dbReference type="AlphaFoldDB" id="A0A8J5XAK8"/>
<dbReference type="OrthoDB" id="200110at2759"/>
<feature type="compositionally biased region" description="Low complexity" evidence="2">
    <location>
        <begin position="1"/>
        <end position="12"/>
    </location>
</feature>
<name>A0A8J5XAK8_DIALT</name>
<dbReference type="Proteomes" id="UP000751190">
    <property type="component" value="Unassembled WGS sequence"/>
</dbReference>
<evidence type="ECO:0000313" key="4">
    <source>
        <dbReference type="EMBL" id="KAG8459645.1"/>
    </source>
</evidence>
<dbReference type="OMA" id="KEHIAKC"/>
<keyword evidence="5" id="KW-1185">Reference proteome</keyword>
<feature type="coiled-coil region" evidence="1">
    <location>
        <begin position="165"/>
        <end position="233"/>
    </location>
</feature>
<dbReference type="PANTHER" id="PTHR38019:SF1">
    <property type="entry name" value="N-ACETYLTRANSFERASE DOMAIN-CONTAINING PROTEIN"/>
    <property type="match status" value="1"/>
</dbReference>
<keyword evidence="1" id="KW-0175">Coiled coil</keyword>
<accession>A0A8J5XAK8</accession>
<feature type="region of interest" description="Disordered" evidence="2">
    <location>
        <begin position="1"/>
        <end position="27"/>
    </location>
</feature>
<feature type="region of interest" description="Disordered" evidence="2">
    <location>
        <begin position="258"/>
        <end position="307"/>
    </location>
</feature>
<feature type="compositionally biased region" description="Basic and acidic residues" evidence="2">
    <location>
        <begin position="258"/>
        <end position="294"/>
    </location>
</feature>
<feature type="coiled-coil region" evidence="1">
    <location>
        <begin position="320"/>
        <end position="389"/>
    </location>
</feature>
<proteinExistence type="predicted"/>
<dbReference type="GO" id="GO:0005509">
    <property type="term" value="F:calcium ion binding"/>
    <property type="evidence" value="ECO:0007669"/>
    <property type="project" value="InterPro"/>
</dbReference>
<gene>
    <name evidence="4" type="ORF">KFE25_001001</name>
</gene>
<evidence type="ECO:0000313" key="5">
    <source>
        <dbReference type="Proteomes" id="UP000751190"/>
    </source>
</evidence>
<dbReference type="InterPro" id="IPR002048">
    <property type="entry name" value="EF_hand_dom"/>
</dbReference>
<feature type="domain" description="EF-hand" evidence="3">
    <location>
        <begin position="499"/>
        <end position="534"/>
    </location>
</feature>
<evidence type="ECO:0000256" key="2">
    <source>
        <dbReference type="SAM" id="MobiDB-lite"/>
    </source>
</evidence>
<reference evidence="4" key="1">
    <citation type="submission" date="2021-05" db="EMBL/GenBank/DDBJ databases">
        <title>The genome of the haptophyte Pavlova lutheri (Diacronema luteri, Pavlovales) - a model for lipid biosynthesis in eukaryotic algae.</title>
        <authorList>
            <person name="Hulatt C.J."/>
            <person name="Posewitz M.C."/>
        </authorList>
    </citation>
    <scope>NUCLEOTIDE SEQUENCE</scope>
    <source>
        <strain evidence="4">NIVA-4/92</strain>
    </source>
</reference>
<dbReference type="PROSITE" id="PS00018">
    <property type="entry name" value="EF_HAND_1"/>
    <property type="match status" value="1"/>
</dbReference>
<evidence type="ECO:0000256" key="1">
    <source>
        <dbReference type="SAM" id="Coils"/>
    </source>
</evidence>
<evidence type="ECO:0000259" key="3">
    <source>
        <dbReference type="PROSITE" id="PS50222"/>
    </source>
</evidence>
<comment type="caution">
    <text evidence="4">The sequence shown here is derived from an EMBL/GenBank/DDBJ whole genome shotgun (WGS) entry which is preliminary data.</text>
</comment>
<protein>
    <recommendedName>
        <fullName evidence="3">EF-hand domain-containing protein</fullName>
    </recommendedName>
</protein>
<dbReference type="Gene3D" id="1.10.238.10">
    <property type="entry name" value="EF-hand"/>
    <property type="match status" value="1"/>
</dbReference>